<keyword evidence="3" id="KW-1185">Reference proteome</keyword>
<reference evidence="2 3" key="1">
    <citation type="submission" date="2016-06" db="EMBL/GenBank/DDBJ databases">
        <authorList>
            <person name="Kjaerup R.B."/>
            <person name="Dalgaard T.S."/>
            <person name="Juul-Madsen H.R."/>
        </authorList>
    </citation>
    <scope>NUCLEOTIDE SEQUENCE [LARGE SCALE GENOMIC DNA]</scope>
    <source>
        <strain evidence="2 3">DSM 43913</strain>
    </source>
</reference>
<organism evidence="2 3">
    <name type="scientific">Micromonospora echinofusca</name>
    <dbReference type="NCBI Taxonomy" id="47858"/>
    <lineage>
        <taxon>Bacteria</taxon>
        <taxon>Bacillati</taxon>
        <taxon>Actinomycetota</taxon>
        <taxon>Actinomycetes</taxon>
        <taxon>Micromonosporales</taxon>
        <taxon>Micromonosporaceae</taxon>
        <taxon>Micromonospora</taxon>
    </lineage>
</organism>
<dbReference type="InterPro" id="IPR021375">
    <property type="entry name" value="DUF2997"/>
</dbReference>
<evidence type="ECO:0000256" key="1">
    <source>
        <dbReference type="SAM" id="MobiDB-lite"/>
    </source>
</evidence>
<dbReference type="Pfam" id="PF11211">
    <property type="entry name" value="DUF2997"/>
    <property type="match status" value="1"/>
</dbReference>
<gene>
    <name evidence="2" type="ORF">GA0070610_4508</name>
</gene>
<protein>
    <recommendedName>
        <fullName evidence="4">DUF2997 domain-containing protein</fullName>
    </recommendedName>
</protein>
<dbReference type="RefSeq" id="WP_089001817.1">
    <property type="nucleotide sequence ID" value="NZ_JBEZES010000002.1"/>
</dbReference>
<dbReference type="Proteomes" id="UP000198251">
    <property type="component" value="Chromosome I"/>
</dbReference>
<dbReference type="EMBL" id="LT607733">
    <property type="protein sequence ID" value="SCG18170.1"/>
    <property type="molecule type" value="Genomic_DNA"/>
</dbReference>
<name>A0A1C5GEC9_MICEH</name>
<evidence type="ECO:0008006" key="4">
    <source>
        <dbReference type="Google" id="ProtNLM"/>
    </source>
</evidence>
<proteinExistence type="predicted"/>
<evidence type="ECO:0000313" key="3">
    <source>
        <dbReference type="Proteomes" id="UP000198251"/>
    </source>
</evidence>
<dbReference type="AlphaFoldDB" id="A0A1C5GEC9"/>
<dbReference type="GeneID" id="95804203"/>
<evidence type="ECO:0000313" key="2">
    <source>
        <dbReference type="EMBL" id="SCG18170.1"/>
    </source>
</evidence>
<feature type="region of interest" description="Disordered" evidence="1">
    <location>
        <begin position="52"/>
        <end position="71"/>
    </location>
</feature>
<sequence length="71" mass="7757">MTARQPRIVVTVTSEGVVSAETRDVLGDGCLDYVAVLEDLLAARTVRSAYTADHERAAVPARQEERDVERA</sequence>
<accession>A0A1C5GEC9</accession>